<organism evidence="3 4">
    <name type="scientific">Priestia veravalensis</name>
    <dbReference type="NCBI Taxonomy" id="1414648"/>
    <lineage>
        <taxon>Bacteria</taxon>
        <taxon>Bacillati</taxon>
        <taxon>Bacillota</taxon>
        <taxon>Bacilli</taxon>
        <taxon>Bacillales</taxon>
        <taxon>Bacillaceae</taxon>
        <taxon>Priestia</taxon>
    </lineage>
</organism>
<dbReference type="RefSeq" id="WP_061785549.1">
    <property type="nucleotide sequence ID" value="NZ_KQ758665.1"/>
</dbReference>
<gene>
    <name evidence="3" type="ORF">AS180_14345</name>
</gene>
<keyword evidence="2" id="KW-1133">Transmembrane helix</keyword>
<comment type="caution">
    <text evidence="3">The sequence shown here is derived from an EMBL/GenBank/DDBJ whole genome shotgun (WGS) entry which is preliminary data.</text>
</comment>
<keyword evidence="2" id="KW-0812">Transmembrane</keyword>
<feature type="transmembrane region" description="Helical" evidence="2">
    <location>
        <begin position="7"/>
        <end position="25"/>
    </location>
</feature>
<dbReference type="InterPro" id="IPR011042">
    <property type="entry name" value="6-blade_b-propeller_TolB-like"/>
</dbReference>
<keyword evidence="2" id="KW-0472">Membrane</keyword>
<dbReference type="PANTHER" id="PTHR36842:SF1">
    <property type="entry name" value="PROTEIN TOLB"/>
    <property type="match status" value="1"/>
</dbReference>
<feature type="transmembrane region" description="Helical" evidence="2">
    <location>
        <begin position="372"/>
        <end position="396"/>
    </location>
</feature>
<reference evidence="3 4" key="1">
    <citation type="submission" date="2015-11" db="EMBL/GenBank/DDBJ databases">
        <title>Bacillus caseinolyticus sp nov.</title>
        <authorList>
            <person name="Dastager S.G."/>
            <person name="Mawlankar R."/>
        </authorList>
    </citation>
    <scope>NUCLEOTIDE SEQUENCE [LARGE SCALE GENOMIC DNA]</scope>
    <source>
        <strain evidence="3 4">SGD-V-76</strain>
    </source>
</reference>
<dbReference type="EMBL" id="LNQP01000050">
    <property type="protein sequence ID" value="KSU87212.1"/>
    <property type="molecule type" value="Genomic_DNA"/>
</dbReference>
<sequence length="436" mass="48559">MKKGFLWGAKAVVFALLISSIYLSYTQSNDPYRFFTGLGSEISISPNDDRLLFSYYTNGNEQIYSSSISGKDVQQLTTSSETRSHTPRYSNDGKKFLFLAKKADANEQNVLNVTNADGQTPQKVSDDSLHVTDAVFSKNNQQIYFIGMPASDLGKLEGTAEGGSNLYVADVQTGKVKQLTKKDYFSMGDLAVDDDDVYYTVFNEHEELYSYNLKANKEQRVNYNKLTGDIYETTFTPSGDQVAYTAVSKESENSSLYEYELFLFDIQSNKTEQLTTLKSSVNSPVFFHKQNKVIFLHDTAWAAQPEEYKLKTIDLKTKEIQEVKLSVPKDTNNSALNKLVGYIGNGYTIGLLYVVLLSLFTYSFHKNKHKPYVISIISLSIAIVGVVASFVTAAVFDPWVGIAIGTLSIGIAACSIILFLIAFVIKQVTTTHNHSL</sequence>
<dbReference type="AlphaFoldDB" id="A0A0V8JJS6"/>
<evidence type="ECO:0000313" key="3">
    <source>
        <dbReference type="EMBL" id="KSU87212.1"/>
    </source>
</evidence>
<protein>
    <recommendedName>
        <fullName evidence="5">DUF5050 domain-containing protein</fullName>
    </recommendedName>
</protein>
<evidence type="ECO:0000313" key="4">
    <source>
        <dbReference type="Proteomes" id="UP000053681"/>
    </source>
</evidence>
<proteinExistence type="inferred from homology"/>
<accession>A0A0V8JJS6</accession>
<dbReference type="SUPFAM" id="SSF82171">
    <property type="entry name" value="DPP6 N-terminal domain-like"/>
    <property type="match status" value="1"/>
</dbReference>
<dbReference type="Pfam" id="PF07676">
    <property type="entry name" value="PD40"/>
    <property type="match status" value="1"/>
</dbReference>
<evidence type="ECO:0000256" key="2">
    <source>
        <dbReference type="SAM" id="Phobius"/>
    </source>
</evidence>
<dbReference type="InterPro" id="IPR011659">
    <property type="entry name" value="WD40"/>
</dbReference>
<comment type="similarity">
    <text evidence="1">Belongs to the TolB family.</text>
</comment>
<dbReference type="PANTHER" id="PTHR36842">
    <property type="entry name" value="PROTEIN TOLB HOMOLOG"/>
    <property type="match status" value="1"/>
</dbReference>
<dbReference type="Proteomes" id="UP000053681">
    <property type="component" value="Unassembled WGS sequence"/>
</dbReference>
<feature type="transmembrane region" description="Helical" evidence="2">
    <location>
        <begin position="339"/>
        <end position="360"/>
    </location>
</feature>
<dbReference type="Gene3D" id="2.120.10.30">
    <property type="entry name" value="TolB, C-terminal domain"/>
    <property type="match status" value="2"/>
</dbReference>
<evidence type="ECO:0000256" key="1">
    <source>
        <dbReference type="ARBA" id="ARBA00009820"/>
    </source>
</evidence>
<name>A0A0V8JJS6_9BACI</name>
<evidence type="ECO:0008006" key="5">
    <source>
        <dbReference type="Google" id="ProtNLM"/>
    </source>
</evidence>
<feature type="transmembrane region" description="Helical" evidence="2">
    <location>
        <begin position="402"/>
        <end position="425"/>
    </location>
</feature>
<keyword evidence="4" id="KW-1185">Reference proteome</keyword>